<organism evidence="2 3">
    <name type="scientific">Artemisia annua</name>
    <name type="common">Sweet wormwood</name>
    <dbReference type="NCBI Taxonomy" id="35608"/>
    <lineage>
        <taxon>Eukaryota</taxon>
        <taxon>Viridiplantae</taxon>
        <taxon>Streptophyta</taxon>
        <taxon>Embryophyta</taxon>
        <taxon>Tracheophyta</taxon>
        <taxon>Spermatophyta</taxon>
        <taxon>Magnoliopsida</taxon>
        <taxon>eudicotyledons</taxon>
        <taxon>Gunneridae</taxon>
        <taxon>Pentapetalae</taxon>
        <taxon>asterids</taxon>
        <taxon>campanulids</taxon>
        <taxon>Asterales</taxon>
        <taxon>Asteraceae</taxon>
        <taxon>Asteroideae</taxon>
        <taxon>Anthemideae</taxon>
        <taxon>Artemisiinae</taxon>
        <taxon>Artemisia</taxon>
    </lineage>
</organism>
<feature type="transmembrane region" description="Helical" evidence="1">
    <location>
        <begin position="128"/>
        <end position="147"/>
    </location>
</feature>
<evidence type="ECO:0000256" key="1">
    <source>
        <dbReference type="SAM" id="Phobius"/>
    </source>
</evidence>
<dbReference type="OrthoDB" id="415590at2759"/>
<dbReference type="GO" id="GO:0016301">
    <property type="term" value="F:kinase activity"/>
    <property type="evidence" value="ECO:0007669"/>
    <property type="project" value="UniProtKB-KW"/>
</dbReference>
<keyword evidence="2" id="KW-0808">Transferase</keyword>
<reference evidence="2 3" key="1">
    <citation type="journal article" date="2018" name="Mol. Plant">
        <title>The genome of Artemisia annua provides insight into the evolution of Asteraceae family and artemisinin biosynthesis.</title>
        <authorList>
            <person name="Shen Q."/>
            <person name="Zhang L."/>
            <person name="Liao Z."/>
            <person name="Wang S."/>
            <person name="Yan T."/>
            <person name="Shi P."/>
            <person name="Liu M."/>
            <person name="Fu X."/>
            <person name="Pan Q."/>
            <person name="Wang Y."/>
            <person name="Lv Z."/>
            <person name="Lu X."/>
            <person name="Zhang F."/>
            <person name="Jiang W."/>
            <person name="Ma Y."/>
            <person name="Chen M."/>
            <person name="Hao X."/>
            <person name="Li L."/>
            <person name="Tang Y."/>
            <person name="Lv G."/>
            <person name="Zhou Y."/>
            <person name="Sun X."/>
            <person name="Brodelius P.E."/>
            <person name="Rose J.K.C."/>
            <person name="Tang K."/>
        </authorList>
    </citation>
    <scope>NUCLEOTIDE SEQUENCE [LARGE SCALE GENOMIC DNA]</scope>
    <source>
        <strain evidence="3">cv. Huhao1</strain>
        <tissue evidence="2">Leaf</tissue>
    </source>
</reference>
<accession>A0A2U1PZ79</accession>
<protein>
    <submittedName>
        <fullName evidence="2">Putative fructokinase-7</fullName>
    </submittedName>
</protein>
<keyword evidence="1" id="KW-0472">Membrane</keyword>
<name>A0A2U1PZ79_ARTAN</name>
<dbReference type="EMBL" id="PKPP01000580">
    <property type="protein sequence ID" value="PWA91027.1"/>
    <property type="molecule type" value="Genomic_DNA"/>
</dbReference>
<gene>
    <name evidence="2" type="ORF">CTI12_AA095550</name>
</gene>
<dbReference type="Proteomes" id="UP000245207">
    <property type="component" value="Unassembled WGS sequence"/>
</dbReference>
<keyword evidence="3" id="KW-1185">Reference proteome</keyword>
<evidence type="ECO:0000313" key="3">
    <source>
        <dbReference type="Proteomes" id="UP000245207"/>
    </source>
</evidence>
<keyword evidence="2" id="KW-0418">Kinase</keyword>
<dbReference type="AlphaFoldDB" id="A0A2U1PZ79"/>
<proteinExistence type="predicted"/>
<comment type="caution">
    <text evidence="2">The sequence shown here is derived from an EMBL/GenBank/DDBJ whole genome shotgun (WGS) entry which is preliminary data.</text>
</comment>
<keyword evidence="1" id="KW-0812">Transmembrane</keyword>
<keyword evidence="1" id="KW-1133">Transmembrane helix</keyword>
<dbReference type="STRING" id="35608.A0A2U1PZ79"/>
<evidence type="ECO:0000313" key="2">
    <source>
        <dbReference type="EMBL" id="PWA91027.1"/>
    </source>
</evidence>
<dbReference type="Gene3D" id="3.40.1190.20">
    <property type="match status" value="1"/>
</dbReference>
<dbReference type="SUPFAM" id="SSF53613">
    <property type="entry name" value="Ribokinase-like"/>
    <property type="match status" value="1"/>
</dbReference>
<sequence length="157" mass="17677">MSFAKKSGIILSYDFNLRPELWRSADATCEGIMSIWDHADVNKVNEASNRFKLFMQPIINSNELGILNLLIIEVLQQNGTGQLSNVDLHCGFCIELSTTCLSIANAYLLIEKNFLVEPYRIGSKLMQLLILIVFASYGFENVGSWAAQLPEKKRLCN</sequence>
<dbReference type="InterPro" id="IPR029056">
    <property type="entry name" value="Ribokinase-like"/>
</dbReference>